<name>A0ABW7VVA0_9NOCA</name>
<feature type="domain" description="2,4-diaminopentanoate dehydrogenase C-terminal" evidence="1">
    <location>
        <begin position="138"/>
        <end position="343"/>
    </location>
</feature>
<dbReference type="SUPFAM" id="SSF51735">
    <property type="entry name" value="NAD(P)-binding Rossmann-fold domains"/>
    <property type="match status" value="1"/>
</dbReference>
<gene>
    <name evidence="2" type="ORF">ACH49Z_11765</name>
</gene>
<dbReference type="EMBL" id="JBIRYL010000001">
    <property type="protein sequence ID" value="MFI2230517.1"/>
    <property type="molecule type" value="Genomic_DNA"/>
</dbReference>
<dbReference type="InterPro" id="IPR036291">
    <property type="entry name" value="NAD(P)-bd_dom_sf"/>
</dbReference>
<evidence type="ECO:0000313" key="2">
    <source>
        <dbReference type="EMBL" id="MFI2230517.1"/>
    </source>
</evidence>
<dbReference type="Gene3D" id="3.40.50.720">
    <property type="entry name" value="NAD(P)-binding Rossmann-like Domain"/>
    <property type="match status" value="1"/>
</dbReference>
<accession>A0ABW7VVA0</accession>
<evidence type="ECO:0000313" key="3">
    <source>
        <dbReference type="Proteomes" id="UP001611494"/>
    </source>
</evidence>
<dbReference type="RefSeq" id="WP_397061887.1">
    <property type="nucleotide sequence ID" value="NZ_JBIRYL010000001.1"/>
</dbReference>
<organism evidence="2 3">
    <name type="scientific">Nocardia testacea</name>
    <dbReference type="NCBI Taxonomy" id="248551"/>
    <lineage>
        <taxon>Bacteria</taxon>
        <taxon>Bacillati</taxon>
        <taxon>Actinomycetota</taxon>
        <taxon>Actinomycetes</taxon>
        <taxon>Mycobacteriales</taxon>
        <taxon>Nocardiaceae</taxon>
        <taxon>Nocardia</taxon>
    </lineage>
</organism>
<dbReference type="InterPro" id="IPR045760">
    <property type="entry name" value="DAP_DH_C"/>
</dbReference>
<protein>
    <submittedName>
        <fullName evidence="2">Dihydrodipicolinate reductase</fullName>
    </submittedName>
</protein>
<comment type="caution">
    <text evidence="2">The sequence shown here is derived from an EMBL/GenBank/DDBJ whole genome shotgun (WGS) entry which is preliminary data.</text>
</comment>
<dbReference type="Proteomes" id="UP001611494">
    <property type="component" value="Unassembled WGS sequence"/>
</dbReference>
<dbReference type="CDD" id="cd24146">
    <property type="entry name" value="nat-AmDH_N_like"/>
    <property type="match status" value="1"/>
</dbReference>
<keyword evidence="3" id="KW-1185">Reference proteome</keyword>
<evidence type="ECO:0000259" key="1">
    <source>
        <dbReference type="Pfam" id="PF19328"/>
    </source>
</evidence>
<reference evidence="2 3" key="1">
    <citation type="submission" date="2024-10" db="EMBL/GenBank/DDBJ databases">
        <title>The Natural Products Discovery Center: Release of the First 8490 Sequenced Strains for Exploring Actinobacteria Biosynthetic Diversity.</title>
        <authorList>
            <person name="Kalkreuter E."/>
            <person name="Kautsar S.A."/>
            <person name="Yang D."/>
            <person name="Bader C.D."/>
            <person name="Teijaro C.N."/>
            <person name="Fluegel L."/>
            <person name="Davis C.M."/>
            <person name="Simpson J.R."/>
            <person name="Lauterbach L."/>
            <person name="Steele A.D."/>
            <person name="Gui C."/>
            <person name="Meng S."/>
            <person name="Li G."/>
            <person name="Viehrig K."/>
            <person name="Ye F."/>
            <person name="Su P."/>
            <person name="Kiefer A.F."/>
            <person name="Nichols A."/>
            <person name="Cepeda A.J."/>
            <person name="Yan W."/>
            <person name="Fan B."/>
            <person name="Jiang Y."/>
            <person name="Adhikari A."/>
            <person name="Zheng C.-J."/>
            <person name="Schuster L."/>
            <person name="Cowan T.M."/>
            <person name="Smanski M.J."/>
            <person name="Chevrette M.G."/>
            <person name="De Carvalho L.P.S."/>
            <person name="Shen B."/>
        </authorList>
    </citation>
    <scope>NUCLEOTIDE SEQUENCE [LARGE SCALE GENOMIC DNA]</scope>
    <source>
        <strain evidence="2 3">NPDC019377</strain>
    </source>
</reference>
<dbReference type="Pfam" id="PF19328">
    <property type="entry name" value="DAP_DH_C"/>
    <property type="match status" value="1"/>
</dbReference>
<proteinExistence type="predicted"/>
<sequence length="359" mass="37958">MSYRVVQWATGSVGRAALRGIIDHPELELAGCWVHSPDKRGRDVGEILGRSPLGVTATDSLDEILALPADAVVYAPLLPRADEVAALLRSGKNVVTPVGWFYPTDEQDDQVRQACLAGGTTLHGTGIDPGGVTEVFPLMLSAMSAAVTFVRGEEFSDIRGYGAPDVVRHIMRFGASPAEAAAGPMARLLDGGFRQSVRMILDTLGFAGTPEIRTLHETAVATAPIESPIGTIEPGQVAGQRFHWEAVTGGETVVRIGVNWLMGQQHLDPPWTLGADGERFEIEIDGDPGTFVTIRGWQSQPGDPPAAENPGIAATAAHCVNAVPYVCAAEPGIRTSVELPMVAGRAHPRFTTGARPPQG</sequence>